<protein>
    <submittedName>
        <fullName evidence="1">Uncharacterized protein</fullName>
    </submittedName>
</protein>
<dbReference type="Gene3D" id="3.60.20.10">
    <property type="entry name" value="Glutamine Phosphoribosylpyrophosphate, subunit 1, domain 1"/>
    <property type="match status" value="1"/>
</dbReference>
<dbReference type="InterPro" id="IPR029055">
    <property type="entry name" value="Ntn_hydrolases_N"/>
</dbReference>
<evidence type="ECO:0000313" key="2">
    <source>
        <dbReference type="Proteomes" id="UP000183085"/>
    </source>
</evidence>
<organism evidence="1 2">
    <name type="scientific">Candidatus Desantisbacteria bacterium CG2_30_40_21</name>
    <dbReference type="NCBI Taxonomy" id="1817895"/>
    <lineage>
        <taxon>Bacteria</taxon>
        <taxon>Candidatus Desantisiibacteriota</taxon>
    </lineage>
</organism>
<dbReference type="AlphaFoldDB" id="A0A1J5EDX6"/>
<name>A0A1J5EDX6_9BACT</name>
<gene>
    <name evidence="1" type="ORF">AUJ95_03145</name>
</gene>
<reference evidence="1 2" key="1">
    <citation type="journal article" date="2016" name="Environ. Microbiol.">
        <title>Genomic resolution of a cold subsurface aquifer community provides metabolic insights for novel microbes adapted to high CO concentrations.</title>
        <authorList>
            <person name="Probst A.J."/>
            <person name="Castelle C.J."/>
            <person name="Singh A."/>
            <person name="Brown C.T."/>
            <person name="Anantharaman K."/>
            <person name="Sharon I."/>
            <person name="Hug L.A."/>
            <person name="Burstein D."/>
            <person name="Emerson J.B."/>
            <person name="Thomas B.C."/>
            <person name="Banfield J.F."/>
        </authorList>
    </citation>
    <scope>NUCLEOTIDE SEQUENCE [LARGE SCALE GENOMIC DNA]</scope>
    <source>
        <strain evidence="1">CG2_30_40_21</strain>
    </source>
</reference>
<proteinExistence type="predicted"/>
<accession>A0A1J5EDX6</accession>
<dbReference type="EMBL" id="MNYI01000077">
    <property type="protein sequence ID" value="OIP41526.1"/>
    <property type="molecule type" value="Genomic_DNA"/>
</dbReference>
<comment type="caution">
    <text evidence="1">The sequence shown here is derived from an EMBL/GenBank/DDBJ whole genome shotgun (WGS) entry which is preliminary data.</text>
</comment>
<sequence>MTLTISLRVPDGIVMVSDSLLTIQTQSPPKEEFVRCPKCEGRIPYARIAPPPQVPVSISPNGQKLFCLGDDVGISSFGIGFLTGRTIESHIREFENVSICGNESIEQIAGKLEEYFRIELIKEAGDLSNIPEHEYPIGFQIAGYDDDVRIGKTFLIKIGRTTEIEPVHASGYGCTFGGDGRVIQKLWKEDPYIPIAMPNFHLLTLQDAIDYAIFLMQTTIQFQRFATMLPTCGGDIDIAIITHQEGFIWIERKELVGVYR</sequence>
<evidence type="ECO:0000313" key="1">
    <source>
        <dbReference type="EMBL" id="OIP41526.1"/>
    </source>
</evidence>
<dbReference type="Proteomes" id="UP000183085">
    <property type="component" value="Unassembled WGS sequence"/>
</dbReference>